<organism evidence="4 5">
    <name type="scientific">Periophthalmus magnuspinnatus</name>
    <dbReference type="NCBI Taxonomy" id="409849"/>
    <lineage>
        <taxon>Eukaryota</taxon>
        <taxon>Metazoa</taxon>
        <taxon>Chordata</taxon>
        <taxon>Craniata</taxon>
        <taxon>Vertebrata</taxon>
        <taxon>Euteleostomi</taxon>
        <taxon>Actinopterygii</taxon>
        <taxon>Neopterygii</taxon>
        <taxon>Teleostei</taxon>
        <taxon>Neoteleostei</taxon>
        <taxon>Acanthomorphata</taxon>
        <taxon>Gobiaria</taxon>
        <taxon>Gobiiformes</taxon>
        <taxon>Gobioidei</taxon>
        <taxon>Gobiidae</taxon>
        <taxon>Oxudercinae</taxon>
        <taxon>Periophthalmus</taxon>
    </lineage>
</organism>
<dbReference type="AlphaFoldDB" id="A0A3B4AUL8"/>
<reference evidence="4" key="2">
    <citation type="submission" date="2025-09" db="UniProtKB">
        <authorList>
            <consortium name="Ensembl"/>
        </authorList>
    </citation>
    <scope>IDENTIFICATION</scope>
</reference>
<dbReference type="GO" id="GO:0005525">
    <property type="term" value="F:GTP binding"/>
    <property type="evidence" value="ECO:0007669"/>
    <property type="project" value="UniProtKB-KW"/>
</dbReference>
<reference evidence="4" key="1">
    <citation type="submission" date="2025-08" db="UniProtKB">
        <authorList>
            <consortium name="Ensembl"/>
        </authorList>
    </citation>
    <scope>IDENTIFICATION</scope>
</reference>
<dbReference type="Ensembl" id="ENSPMGT00000022201.1">
    <property type="protein sequence ID" value="ENSPMGP00000020823.1"/>
    <property type="gene ID" value="ENSPMGG00000016878.1"/>
</dbReference>
<name>A0A3B4AUL8_9GOBI</name>
<dbReference type="SUPFAM" id="SSF50465">
    <property type="entry name" value="EF-Tu/eEF-1alpha/eIF2-gamma C-terminal domain"/>
    <property type="match status" value="1"/>
</dbReference>
<proteinExistence type="predicted"/>
<evidence type="ECO:0000256" key="2">
    <source>
        <dbReference type="ARBA" id="ARBA00023134"/>
    </source>
</evidence>
<sequence length="107" mass="12092">GGILTFVVFFQEELRTGERAVVRFRFLKHSEYLRVGAKLLFREGVTKGIGHVTRLVALSPGEDGSSRLHQEFTDRSVITGGGAVQRRPEDRDRVRTRTRTGPRLNRG</sequence>
<evidence type="ECO:0000313" key="5">
    <source>
        <dbReference type="Proteomes" id="UP000261520"/>
    </source>
</evidence>
<keyword evidence="2" id="KW-0342">GTP-binding</keyword>
<dbReference type="Proteomes" id="UP000261520">
    <property type="component" value="Unplaced"/>
</dbReference>
<feature type="compositionally biased region" description="Basic residues" evidence="3">
    <location>
        <begin position="96"/>
        <end position="107"/>
    </location>
</feature>
<keyword evidence="5" id="KW-1185">Reference proteome</keyword>
<protein>
    <recommendedName>
        <fullName evidence="6">Translation elongation factor EFTu-like domain-containing protein</fullName>
    </recommendedName>
</protein>
<feature type="region of interest" description="Disordered" evidence="3">
    <location>
        <begin position="78"/>
        <end position="107"/>
    </location>
</feature>
<evidence type="ECO:0008006" key="6">
    <source>
        <dbReference type="Google" id="ProtNLM"/>
    </source>
</evidence>
<feature type="compositionally biased region" description="Basic and acidic residues" evidence="3">
    <location>
        <begin position="86"/>
        <end position="95"/>
    </location>
</feature>
<dbReference type="InterPro" id="IPR009001">
    <property type="entry name" value="Transl_elong_EF1A/Init_IF2_C"/>
</dbReference>
<accession>A0A3B4AUL8</accession>
<evidence type="ECO:0000313" key="4">
    <source>
        <dbReference type="Ensembl" id="ENSPMGP00000020823.1"/>
    </source>
</evidence>
<keyword evidence="1" id="KW-0547">Nucleotide-binding</keyword>
<dbReference type="STRING" id="409849.ENSPMGP00000020823"/>
<evidence type="ECO:0000256" key="3">
    <source>
        <dbReference type="SAM" id="MobiDB-lite"/>
    </source>
</evidence>
<evidence type="ECO:0000256" key="1">
    <source>
        <dbReference type="ARBA" id="ARBA00022741"/>
    </source>
</evidence>